<dbReference type="FunFam" id="6.10.250.3410:FF:000001">
    <property type="entry name" value="Protein DBF4 homolog A"/>
    <property type="match status" value="1"/>
</dbReference>
<dbReference type="GO" id="GO:0003676">
    <property type="term" value="F:nucleic acid binding"/>
    <property type="evidence" value="ECO:0007669"/>
    <property type="project" value="InterPro"/>
</dbReference>
<sequence length="679" mass="76217">MSTRRAPLANVPNGTNSPHRAGLIAQKRPRPANAQFDVTYAEPPLKKQLLDRDGSVAVSPAQKPAYPITDGKVFTRKNTNGQPTPFERKLVAVREKDRQSTSRGTKYDKASGESLDSVRQWQKHYRKVFPQFVFYFEGIPEDTRNKCSRQIMALGATEEKFFSKVVTHVVTARPIPPELDTPNSAEPPAPAAPVDNADGSIQTVNPSLLEKNSENVHLQGIKSRNVHDKRSTSELKRDVGYSDVLYRARQMHMKIWALEKLQRVISTMNDVEPAAHHGHYTRSTGVFTGTGKGRTDNDLSQVLRNDRLNGVADHEAYAREIIPFKGPFIYIHDKDERTKPVMVRDYPKVAKRQDGTWPQFRSAPLGKCPFIDEPPSKKELDRQKAVQQEKQKKVVSKPKPKTAPVSKPMRPPERVVEKNAVQEIAGDIDQKMEGEETMAAPKQVDACLMLPAKPISPRKNPQGYLAQKASLAMYMAREPVASGIQPSNITSAIRSQMISSTAAAPGAKAGTSKEVHELKRKVLEKGNGTFSIGGIPSSHRTTDMVAPPQPIRASETRAAKTKAQEKLGRINEADTTQSDEDRARQPQAPRKYSNTRKSKQRKRDPKPGYCENCRDKFDDFEEHVMTRKHRKFALTTSNWRPLDLLLHRLQRPVKPVYDPYTNSLDDLLELLSDESDESD</sequence>
<keyword evidence="3" id="KW-0862">Zinc</keyword>
<reference evidence="7 8" key="1">
    <citation type="submission" date="2017-10" db="EMBL/GenBank/DDBJ databases">
        <title>Comparative genomics in systemic dimorphic fungi from Ajellomycetaceae.</title>
        <authorList>
            <person name="Munoz J.F."/>
            <person name="Mcewen J.G."/>
            <person name="Clay O.K."/>
            <person name="Cuomo C.A."/>
        </authorList>
    </citation>
    <scope>NUCLEOTIDE SEQUENCE [LARGE SCALE GENOMIC DNA]</scope>
    <source>
        <strain evidence="7 8">UAMH7299</strain>
    </source>
</reference>
<dbReference type="AlphaFoldDB" id="A0A2B7XHE4"/>
<dbReference type="Gene3D" id="6.10.250.3410">
    <property type="entry name" value="DBF zinc finger"/>
    <property type="match status" value="1"/>
</dbReference>
<evidence type="ECO:0000256" key="5">
    <source>
        <dbReference type="SAM" id="MobiDB-lite"/>
    </source>
</evidence>
<dbReference type="InterPro" id="IPR006572">
    <property type="entry name" value="Znf_DBF"/>
</dbReference>
<dbReference type="GO" id="GO:0008270">
    <property type="term" value="F:zinc ion binding"/>
    <property type="evidence" value="ECO:0007669"/>
    <property type="project" value="UniProtKB-KW"/>
</dbReference>
<feature type="compositionally biased region" description="Basic and acidic residues" evidence="5">
    <location>
        <begin position="554"/>
        <end position="572"/>
    </location>
</feature>
<feature type="compositionally biased region" description="Basic and acidic residues" evidence="5">
    <location>
        <begin position="374"/>
        <end position="392"/>
    </location>
</feature>
<evidence type="ECO:0000256" key="1">
    <source>
        <dbReference type="ARBA" id="ARBA00022723"/>
    </source>
</evidence>
<dbReference type="InterPro" id="IPR051590">
    <property type="entry name" value="Replication_Regulatory_Kinase"/>
</dbReference>
<dbReference type="GO" id="GO:0010571">
    <property type="term" value="P:positive regulation of nuclear cell cycle DNA replication"/>
    <property type="evidence" value="ECO:0007669"/>
    <property type="project" value="TreeGrafter"/>
</dbReference>
<dbReference type="SMART" id="SM00586">
    <property type="entry name" value="ZnF_DBF"/>
    <property type="match status" value="1"/>
</dbReference>
<dbReference type="EMBL" id="PDNA01000136">
    <property type="protein sequence ID" value="PGH11154.1"/>
    <property type="molecule type" value="Genomic_DNA"/>
</dbReference>
<feature type="compositionally biased region" description="Basic residues" evidence="5">
    <location>
        <begin position="593"/>
        <end position="604"/>
    </location>
</feature>
<dbReference type="GO" id="GO:1901987">
    <property type="term" value="P:regulation of cell cycle phase transition"/>
    <property type="evidence" value="ECO:0007669"/>
    <property type="project" value="TreeGrafter"/>
</dbReference>
<dbReference type="InterPro" id="IPR055116">
    <property type="entry name" value="DBF4_BRCT"/>
</dbReference>
<evidence type="ECO:0000259" key="6">
    <source>
        <dbReference type="PROSITE" id="PS51265"/>
    </source>
</evidence>
<dbReference type="STRING" id="1447883.A0A2B7XHE4"/>
<dbReference type="InterPro" id="IPR013939">
    <property type="entry name" value="Regulatory_Dfp1/Him1"/>
</dbReference>
<dbReference type="PROSITE" id="PS51265">
    <property type="entry name" value="ZF_DBF4"/>
    <property type="match status" value="1"/>
</dbReference>
<evidence type="ECO:0000256" key="3">
    <source>
        <dbReference type="ARBA" id="ARBA00022833"/>
    </source>
</evidence>
<accession>A0A2B7XHE4</accession>
<evidence type="ECO:0000256" key="2">
    <source>
        <dbReference type="ARBA" id="ARBA00022771"/>
    </source>
</evidence>
<organism evidence="7 8">
    <name type="scientific">Polytolypa hystricis (strain UAMH7299)</name>
    <dbReference type="NCBI Taxonomy" id="1447883"/>
    <lineage>
        <taxon>Eukaryota</taxon>
        <taxon>Fungi</taxon>
        <taxon>Dikarya</taxon>
        <taxon>Ascomycota</taxon>
        <taxon>Pezizomycotina</taxon>
        <taxon>Eurotiomycetes</taxon>
        <taxon>Eurotiomycetidae</taxon>
        <taxon>Onygenales</taxon>
        <taxon>Onygenales incertae sedis</taxon>
        <taxon>Polytolypa</taxon>
    </lineage>
</organism>
<comment type="caution">
    <text evidence="7">The sequence shown here is derived from an EMBL/GenBank/DDBJ whole genome shotgun (WGS) entry which is preliminary data.</text>
</comment>
<name>A0A2B7XHE4_POLH7</name>
<proteinExistence type="predicted"/>
<protein>
    <recommendedName>
        <fullName evidence="6">DBF4-type domain-containing protein</fullName>
    </recommendedName>
</protein>
<keyword evidence="8" id="KW-1185">Reference proteome</keyword>
<dbReference type="InterPro" id="IPR038545">
    <property type="entry name" value="Znf_DBF_sf"/>
</dbReference>
<evidence type="ECO:0000313" key="8">
    <source>
        <dbReference type="Proteomes" id="UP000224634"/>
    </source>
</evidence>
<feature type="region of interest" description="Disordered" evidence="5">
    <location>
        <begin position="527"/>
        <end position="609"/>
    </location>
</feature>
<feature type="compositionally biased region" description="Pro residues" evidence="5">
    <location>
        <begin position="175"/>
        <end position="191"/>
    </location>
</feature>
<dbReference type="Pfam" id="PF08630">
    <property type="entry name" value="Dfp1_Him1_M"/>
    <property type="match status" value="1"/>
</dbReference>
<keyword evidence="2 4" id="KW-0863">Zinc-finger</keyword>
<dbReference type="OrthoDB" id="21380at2759"/>
<feature type="compositionally biased region" description="Basic and acidic residues" evidence="5">
    <location>
        <begin position="225"/>
        <end position="234"/>
    </location>
</feature>
<feature type="region of interest" description="Disordered" evidence="5">
    <location>
        <begin position="93"/>
        <end position="112"/>
    </location>
</feature>
<dbReference type="PANTHER" id="PTHR15375">
    <property type="entry name" value="ACTIVATOR OF S-PHASE KINASE-RELATED"/>
    <property type="match status" value="1"/>
</dbReference>
<keyword evidence="1" id="KW-0479">Metal-binding</keyword>
<dbReference type="InterPro" id="IPR036420">
    <property type="entry name" value="BRCT_dom_sf"/>
</dbReference>
<evidence type="ECO:0000256" key="4">
    <source>
        <dbReference type="PROSITE-ProRule" id="PRU00600"/>
    </source>
</evidence>
<feature type="region of interest" description="Disordered" evidence="5">
    <location>
        <begin position="1"/>
        <end position="21"/>
    </location>
</feature>
<dbReference type="GO" id="GO:0043539">
    <property type="term" value="F:protein serine/threonine kinase activator activity"/>
    <property type="evidence" value="ECO:0007669"/>
    <property type="project" value="TreeGrafter"/>
</dbReference>
<dbReference type="CDD" id="cd00027">
    <property type="entry name" value="BRCT"/>
    <property type="match status" value="1"/>
</dbReference>
<dbReference type="Pfam" id="PF22437">
    <property type="entry name" value="DBF4_BRCT"/>
    <property type="match status" value="1"/>
</dbReference>
<feature type="region of interest" description="Disordered" evidence="5">
    <location>
        <begin position="175"/>
        <end position="234"/>
    </location>
</feature>
<feature type="compositionally biased region" description="Basic and acidic residues" evidence="5">
    <location>
        <begin position="93"/>
        <end position="111"/>
    </location>
</feature>
<gene>
    <name evidence="7" type="ORF">AJ80_07256</name>
</gene>
<dbReference type="SUPFAM" id="SSF52113">
    <property type="entry name" value="BRCT domain"/>
    <property type="match status" value="1"/>
</dbReference>
<evidence type="ECO:0000313" key="7">
    <source>
        <dbReference type="EMBL" id="PGH11154.1"/>
    </source>
</evidence>
<feature type="region of interest" description="Disordered" evidence="5">
    <location>
        <begin position="361"/>
        <end position="412"/>
    </location>
</feature>
<dbReference type="Gene3D" id="3.40.50.10190">
    <property type="entry name" value="BRCT domain"/>
    <property type="match status" value="2"/>
</dbReference>
<dbReference type="PANTHER" id="PTHR15375:SF26">
    <property type="entry name" value="PROTEIN CHIFFON"/>
    <property type="match status" value="1"/>
</dbReference>
<dbReference type="Pfam" id="PF07535">
    <property type="entry name" value="zf-DBF"/>
    <property type="match status" value="1"/>
</dbReference>
<dbReference type="GO" id="GO:0031431">
    <property type="term" value="C:Dbf4-dependent protein kinase complex"/>
    <property type="evidence" value="ECO:0007669"/>
    <property type="project" value="TreeGrafter"/>
</dbReference>
<dbReference type="Proteomes" id="UP000224634">
    <property type="component" value="Unassembled WGS sequence"/>
</dbReference>
<feature type="domain" description="DBF4-type" evidence="6">
    <location>
        <begin position="603"/>
        <end position="652"/>
    </location>
</feature>